<dbReference type="InterPro" id="IPR014001">
    <property type="entry name" value="Helicase_ATP-bd"/>
</dbReference>
<keyword evidence="3" id="KW-1185">Reference proteome</keyword>
<proteinExistence type="predicted"/>
<protein>
    <submittedName>
        <fullName evidence="2">DEAD/DEAH box helicase</fullName>
    </submittedName>
</protein>
<organism evidence="2 3">
    <name type="scientific">Caproicibacterium argilliputei</name>
    <dbReference type="NCBI Taxonomy" id="3030016"/>
    <lineage>
        <taxon>Bacteria</taxon>
        <taxon>Bacillati</taxon>
        <taxon>Bacillota</taxon>
        <taxon>Clostridia</taxon>
        <taxon>Eubacteriales</taxon>
        <taxon>Oscillospiraceae</taxon>
        <taxon>Caproicibacterium</taxon>
    </lineage>
</organism>
<dbReference type="EMBL" id="CP135996">
    <property type="protein sequence ID" value="WOC31926.1"/>
    <property type="molecule type" value="Genomic_DNA"/>
</dbReference>
<dbReference type="GO" id="GO:0005524">
    <property type="term" value="F:ATP binding"/>
    <property type="evidence" value="ECO:0007669"/>
    <property type="project" value="InterPro"/>
</dbReference>
<keyword evidence="2" id="KW-0067">ATP-binding</keyword>
<dbReference type="KEGG" id="carl:PXC00_12115"/>
<keyword evidence="2" id="KW-0347">Helicase</keyword>
<sequence length="458" mass="51843">MNFKPHDYQKYAIDYIETHPIAAVLLDMGIGKTVISLTAIEDLLFDSFEVHRVLVVAPLRVARDTWPAEIKKWSHLKDLTYSVAVGNVKERRVALTSSADITIINRENLEWLIEDSGFPFDFDMVILDELSSFKNHRSKRFRSMMKVRPKVKRIVGLTGTPSSNGLMDLWAEFRLLDMGQRLGRFITQYRTNYFMPDKRNGEIIYSYKPLPGAENTIYREISDITISMKSTDHLKMPKLISSEYEVRLSDEEQKRYDSLKKNLVLQLPSGDITAANAASLSGKLCQMANGAVYSDTGIVVHIHDRKLDALEDLIEAANGKPVLVAYWFKHDFARISERLHKLHIPFSCLNTSGSIRRWNNGELPVALVHPASAGHGLNLQSGGSTLIWFGLTWSLELYQQTNARLWRQGQTAGTVVIQHIITKGTIDGRILNALSHKNHTQAALINAVKADLKIRDNF</sequence>
<reference evidence="3" key="1">
    <citation type="submission" date="2024-06" db="EMBL/GenBank/DDBJ databases">
        <title>Caproicibacterium argilliputei sp. nov, a novel caproic acid producing anaerobic bacterium isolated from pit mud.</title>
        <authorList>
            <person name="Zeng C."/>
        </authorList>
    </citation>
    <scope>NUCLEOTIDE SEQUENCE [LARGE SCALE GENOMIC DNA]</scope>
    <source>
        <strain evidence="3">ZCY20-5</strain>
    </source>
</reference>
<dbReference type="PANTHER" id="PTHR45629">
    <property type="entry name" value="SNF2/RAD54 FAMILY MEMBER"/>
    <property type="match status" value="1"/>
</dbReference>
<dbReference type="InterPro" id="IPR038718">
    <property type="entry name" value="SNF2-like_sf"/>
</dbReference>
<dbReference type="SMART" id="SM00487">
    <property type="entry name" value="DEXDc"/>
    <property type="match status" value="1"/>
</dbReference>
<feature type="domain" description="Helicase ATP-binding" evidence="1">
    <location>
        <begin position="13"/>
        <end position="179"/>
    </location>
</feature>
<keyword evidence="2" id="KW-0378">Hydrolase</keyword>
<gene>
    <name evidence="2" type="ORF">PXC00_12115</name>
</gene>
<accession>A0AA97DAN9</accession>
<reference evidence="2 3" key="2">
    <citation type="submission" date="2024-06" db="EMBL/GenBank/DDBJ databases">
        <title>Caproicibacterium argilliputei sp. nov, a novel caproic acid producing anaerobic bacterium isolated from pit mud.</title>
        <authorList>
            <person name="Xia S."/>
        </authorList>
    </citation>
    <scope>NUCLEOTIDE SEQUENCE [LARGE SCALE GENOMIC DNA]</scope>
    <source>
        <strain evidence="2 3">ZCY20-5</strain>
    </source>
</reference>
<name>A0AA97DAN9_9FIRM</name>
<dbReference type="Pfam" id="PF00176">
    <property type="entry name" value="SNF2-rel_dom"/>
    <property type="match status" value="1"/>
</dbReference>
<evidence type="ECO:0000259" key="1">
    <source>
        <dbReference type="PROSITE" id="PS51192"/>
    </source>
</evidence>
<dbReference type="Gene3D" id="3.40.50.300">
    <property type="entry name" value="P-loop containing nucleotide triphosphate hydrolases"/>
    <property type="match status" value="1"/>
</dbReference>
<dbReference type="AlphaFoldDB" id="A0AA97DAN9"/>
<dbReference type="SUPFAM" id="SSF52540">
    <property type="entry name" value="P-loop containing nucleoside triphosphate hydrolases"/>
    <property type="match status" value="2"/>
</dbReference>
<reference evidence="3" key="3">
    <citation type="submission" date="2024-06" db="EMBL/GenBank/DDBJ databases">
        <authorList>
            <person name="Zeng C."/>
        </authorList>
    </citation>
    <scope>NUCLEOTIDE SEQUENCE [LARGE SCALE GENOMIC DNA]</scope>
    <source>
        <strain evidence="3">ZCY20-5</strain>
    </source>
</reference>
<evidence type="ECO:0000313" key="3">
    <source>
        <dbReference type="Proteomes" id="UP001300604"/>
    </source>
</evidence>
<dbReference type="CDD" id="cd18013">
    <property type="entry name" value="DEXQc_bact_SNF2"/>
    <property type="match status" value="1"/>
</dbReference>
<dbReference type="Gene3D" id="3.40.50.10810">
    <property type="entry name" value="Tandem AAA-ATPase domain"/>
    <property type="match status" value="1"/>
</dbReference>
<dbReference type="InterPro" id="IPR000330">
    <property type="entry name" value="SNF2_N"/>
</dbReference>
<dbReference type="Proteomes" id="UP001300604">
    <property type="component" value="Chromosome"/>
</dbReference>
<dbReference type="PROSITE" id="PS51192">
    <property type="entry name" value="HELICASE_ATP_BIND_1"/>
    <property type="match status" value="1"/>
</dbReference>
<dbReference type="PANTHER" id="PTHR45629:SF7">
    <property type="entry name" value="DNA EXCISION REPAIR PROTEIN ERCC-6-RELATED"/>
    <property type="match status" value="1"/>
</dbReference>
<dbReference type="GO" id="GO:0004386">
    <property type="term" value="F:helicase activity"/>
    <property type="evidence" value="ECO:0007669"/>
    <property type="project" value="UniProtKB-KW"/>
</dbReference>
<keyword evidence="2" id="KW-0547">Nucleotide-binding</keyword>
<evidence type="ECO:0000313" key="2">
    <source>
        <dbReference type="EMBL" id="WOC31926.1"/>
    </source>
</evidence>
<dbReference type="RefSeq" id="WP_275844740.1">
    <property type="nucleotide sequence ID" value="NZ_CP135996.1"/>
</dbReference>
<dbReference type="InterPro" id="IPR027417">
    <property type="entry name" value="P-loop_NTPase"/>
</dbReference>
<dbReference type="InterPro" id="IPR050496">
    <property type="entry name" value="SNF2_RAD54_helicase_repair"/>
</dbReference>